<name>A0A0D8XUL7_DICVI</name>
<protein>
    <submittedName>
        <fullName evidence="1">Uncharacterized protein</fullName>
    </submittedName>
</protein>
<gene>
    <name evidence="1" type="ORF">DICVIV_05708</name>
</gene>
<accession>A0A0D8XUL7</accession>
<evidence type="ECO:0000313" key="2">
    <source>
        <dbReference type="Proteomes" id="UP000053766"/>
    </source>
</evidence>
<organism evidence="1 2">
    <name type="scientific">Dictyocaulus viviparus</name>
    <name type="common">Bovine lungworm</name>
    <dbReference type="NCBI Taxonomy" id="29172"/>
    <lineage>
        <taxon>Eukaryota</taxon>
        <taxon>Metazoa</taxon>
        <taxon>Ecdysozoa</taxon>
        <taxon>Nematoda</taxon>
        <taxon>Chromadorea</taxon>
        <taxon>Rhabditida</taxon>
        <taxon>Rhabditina</taxon>
        <taxon>Rhabditomorpha</taxon>
        <taxon>Strongyloidea</taxon>
        <taxon>Metastrongylidae</taxon>
        <taxon>Dictyocaulus</taxon>
    </lineage>
</organism>
<proteinExistence type="predicted"/>
<dbReference type="Proteomes" id="UP000053766">
    <property type="component" value="Unassembled WGS sequence"/>
</dbReference>
<reference evidence="1" key="1">
    <citation type="submission" date="2013-11" db="EMBL/GenBank/DDBJ databases">
        <title>Draft genome of the bovine lungworm Dictyocaulus viviparus.</title>
        <authorList>
            <person name="Mitreva M."/>
        </authorList>
    </citation>
    <scope>NUCLEOTIDE SEQUENCE [LARGE SCALE GENOMIC DNA]</scope>
    <source>
        <strain evidence="1">HannoverDv2000</strain>
    </source>
</reference>
<keyword evidence="2" id="KW-1185">Reference proteome</keyword>
<sequence>MGSNSKEQTPRNAFVWKTFEEKIEIKGRRIRLSLKDNMNILPYNKVVAILQLQATIIRLKHGQASYQQYQEIITQQMNERRIQKIRETTTEER</sequence>
<dbReference type="AlphaFoldDB" id="A0A0D8XUL7"/>
<evidence type="ECO:0000313" key="1">
    <source>
        <dbReference type="EMBL" id="KJH48190.1"/>
    </source>
</evidence>
<dbReference type="EMBL" id="KN716276">
    <property type="protein sequence ID" value="KJH48190.1"/>
    <property type="molecule type" value="Genomic_DNA"/>
</dbReference>